<keyword evidence="1" id="KW-0472">Membrane</keyword>
<dbReference type="AlphaFoldDB" id="A0AAV7W6B5"/>
<comment type="caution">
    <text evidence="2">The sequence shown here is derived from an EMBL/GenBank/DDBJ whole genome shotgun (WGS) entry which is preliminary data.</text>
</comment>
<evidence type="ECO:0000313" key="2">
    <source>
        <dbReference type="EMBL" id="KAJ1208948.1"/>
    </source>
</evidence>
<evidence type="ECO:0008006" key="4">
    <source>
        <dbReference type="Google" id="ProtNLM"/>
    </source>
</evidence>
<keyword evidence="1" id="KW-0812">Transmembrane</keyword>
<keyword evidence="3" id="KW-1185">Reference proteome</keyword>
<organism evidence="2 3">
    <name type="scientific">Pleurodeles waltl</name>
    <name type="common">Iberian ribbed newt</name>
    <dbReference type="NCBI Taxonomy" id="8319"/>
    <lineage>
        <taxon>Eukaryota</taxon>
        <taxon>Metazoa</taxon>
        <taxon>Chordata</taxon>
        <taxon>Craniata</taxon>
        <taxon>Vertebrata</taxon>
        <taxon>Euteleostomi</taxon>
        <taxon>Amphibia</taxon>
        <taxon>Batrachia</taxon>
        <taxon>Caudata</taxon>
        <taxon>Salamandroidea</taxon>
        <taxon>Salamandridae</taxon>
        <taxon>Pleurodelinae</taxon>
        <taxon>Pleurodeles</taxon>
    </lineage>
</organism>
<name>A0AAV7W6B5_PLEWA</name>
<evidence type="ECO:0000256" key="1">
    <source>
        <dbReference type="SAM" id="Phobius"/>
    </source>
</evidence>
<accession>A0AAV7W6B5</accession>
<sequence length="104" mass="11618">MHLVQGIINEGKVTIAMLAFVSLMCVHLSFKRLPEIEIAKATEECDLDTEEVMASVEDSTEGLRGCGTMDEWRCAMENDLVLEAVVEMLKGEVRRENTFPDAVK</sequence>
<gene>
    <name evidence="2" type="ORF">NDU88_004327</name>
</gene>
<feature type="transmembrane region" description="Helical" evidence="1">
    <location>
        <begin position="12"/>
        <end position="30"/>
    </location>
</feature>
<reference evidence="2" key="1">
    <citation type="journal article" date="2022" name="bioRxiv">
        <title>Sequencing and chromosome-scale assembly of the giantPleurodeles waltlgenome.</title>
        <authorList>
            <person name="Brown T."/>
            <person name="Elewa A."/>
            <person name="Iarovenko S."/>
            <person name="Subramanian E."/>
            <person name="Araus A.J."/>
            <person name="Petzold A."/>
            <person name="Susuki M."/>
            <person name="Suzuki K.-i.T."/>
            <person name="Hayashi T."/>
            <person name="Toyoda A."/>
            <person name="Oliveira C."/>
            <person name="Osipova E."/>
            <person name="Leigh N.D."/>
            <person name="Simon A."/>
            <person name="Yun M.H."/>
        </authorList>
    </citation>
    <scope>NUCLEOTIDE SEQUENCE</scope>
    <source>
        <strain evidence="2">20211129_DDA</strain>
        <tissue evidence="2">Liver</tissue>
    </source>
</reference>
<dbReference type="Proteomes" id="UP001066276">
    <property type="component" value="Chromosome 1_2"/>
</dbReference>
<dbReference type="EMBL" id="JANPWB010000002">
    <property type="protein sequence ID" value="KAJ1208948.1"/>
    <property type="molecule type" value="Genomic_DNA"/>
</dbReference>
<keyword evidence="1" id="KW-1133">Transmembrane helix</keyword>
<protein>
    <recommendedName>
        <fullName evidence="4">Phytosulfokine-beta</fullName>
    </recommendedName>
</protein>
<proteinExistence type="predicted"/>
<evidence type="ECO:0000313" key="3">
    <source>
        <dbReference type="Proteomes" id="UP001066276"/>
    </source>
</evidence>